<dbReference type="EMBL" id="CM046395">
    <property type="protein sequence ID" value="KAI8544708.1"/>
    <property type="molecule type" value="Genomic_DNA"/>
</dbReference>
<protein>
    <submittedName>
        <fullName evidence="1">Uncharacterized protein</fullName>
    </submittedName>
</protein>
<organism evidence="1 2">
    <name type="scientific">Rhododendron molle</name>
    <name type="common">Chinese azalea</name>
    <name type="synonym">Azalea mollis</name>
    <dbReference type="NCBI Taxonomy" id="49168"/>
    <lineage>
        <taxon>Eukaryota</taxon>
        <taxon>Viridiplantae</taxon>
        <taxon>Streptophyta</taxon>
        <taxon>Embryophyta</taxon>
        <taxon>Tracheophyta</taxon>
        <taxon>Spermatophyta</taxon>
        <taxon>Magnoliopsida</taxon>
        <taxon>eudicotyledons</taxon>
        <taxon>Gunneridae</taxon>
        <taxon>Pentapetalae</taxon>
        <taxon>asterids</taxon>
        <taxon>Ericales</taxon>
        <taxon>Ericaceae</taxon>
        <taxon>Ericoideae</taxon>
        <taxon>Rhodoreae</taxon>
        <taxon>Rhododendron</taxon>
    </lineage>
</organism>
<gene>
    <name evidence="1" type="ORF">RHMOL_Rhmol08G0316700</name>
</gene>
<sequence>MSFSSSSGSEQKRETAREESVWGELHRPRRCSSDSGGLPSGGSGNGTQQSRRVHLRFPLCYSCSLGVTSYCNTRLLSLYVSKTVALPLSSFAPAQIGSAVFKFWNLMFLTSAADKLDAEAFDEWIREVDVGSDGMIRYKDSLPGWFASDAYIKFPLPISRMMRQIAVTVATLLLVALEIPTGQTLPSTVPGFLWSPLEDGYVAIIFVWYQTVFEGSIVKSRSPHYFLAQCSGKEAQQRSVHVALLFVGREVGI</sequence>
<dbReference type="Proteomes" id="UP001062846">
    <property type="component" value="Chromosome 8"/>
</dbReference>
<reference evidence="1" key="1">
    <citation type="submission" date="2022-02" db="EMBL/GenBank/DDBJ databases">
        <title>Plant Genome Project.</title>
        <authorList>
            <person name="Zhang R.-G."/>
        </authorList>
    </citation>
    <scope>NUCLEOTIDE SEQUENCE</scope>
    <source>
        <strain evidence="1">AT1</strain>
    </source>
</reference>
<accession>A0ACC0MWN6</accession>
<name>A0ACC0MWN6_RHOML</name>
<keyword evidence="2" id="KW-1185">Reference proteome</keyword>
<evidence type="ECO:0000313" key="1">
    <source>
        <dbReference type="EMBL" id="KAI8544708.1"/>
    </source>
</evidence>
<proteinExistence type="predicted"/>
<evidence type="ECO:0000313" key="2">
    <source>
        <dbReference type="Proteomes" id="UP001062846"/>
    </source>
</evidence>
<comment type="caution">
    <text evidence="1">The sequence shown here is derived from an EMBL/GenBank/DDBJ whole genome shotgun (WGS) entry which is preliminary data.</text>
</comment>